<dbReference type="Proteomes" id="UP000034302">
    <property type="component" value="Unassembled WGS sequence"/>
</dbReference>
<reference evidence="1 2" key="1">
    <citation type="journal article" date="2015" name="Nature">
        <title>rRNA introns, odd ribosomes, and small enigmatic genomes across a large radiation of phyla.</title>
        <authorList>
            <person name="Brown C.T."/>
            <person name="Hug L.A."/>
            <person name="Thomas B.C."/>
            <person name="Sharon I."/>
            <person name="Castelle C.J."/>
            <person name="Singh A."/>
            <person name="Wilkins M.J."/>
            <person name="Williams K.H."/>
            <person name="Banfield J.F."/>
        </authorList>
    </citation>
    <scope>NUCLEOTIDE SEQUENCE [LARGE SCALE GENOMIC DNA]</scope>
</reference>
<dbReference type="AlphaFoldDB" id="A0A0F9ZHZ4"/>
<dbReference type="EMBL" id="LBOV01000011">
    <property type="protein sequence ID" value="KKP43788.1"/>
    <property type="molecule type" value="Genomic_DNA"/>
</dbReference>
<name>A0A0F9ZHZ4_9BACT</name>
<evidence type="ECO:0000313" key="2">
    <source>
        <dbReference type="Proteomes" id="UP000034302"/>
    </source>
</evidence>
<comment type="caution">
    <text evidence="1">The sequence shown here is derived from an EMBL/GenBank/DDBJ whole genome shotgun (WGS) entry which is preliminary data.</text>
</comment>
<gene>
    <name evidence="1" type="ORF">UR34_C0011G0042</name>
</gene>
<accession>A0A0F9ZHZ4</accession>
<protein>
    <submittedName>
        <fullName evidence="1">Uncharacterized protein</fullName>
    </submittedName>
</protein>
<evidence type="ECO:0000313" key="1">
    <source>
        <dbReference type="EMBL" id="KKP43788.1"/>
    </source>
</evidence>
<organism evidence="1 2">
    <name type="scientific">candidate division WS6 bacterium GW2011_GWC1_33_20</name>
    <dbReference type="NCBI Taxonomy" id="1619089"/>
    <lineage>
        <taxon>Bacteria</taxon>
        <taxon>Candidatus Dojkabacteria</taxon>
    </lineage>
</organism>
<sequence>MKINPGTSGLAQNVSSRVSNILRASSSKIVRPIQMSSCAHNEY</sequence>
<proteinExistence type="predicted"/>